<name>A0A0B7NKD5_9FUNG</name>
<feature type="signal peptide" evidence="1">
    <location>
        <begin position="1"/>
        <end position="24"/>
    </location>
</feature>
<evidence type="ECO:0000313" key="3">
    <source>
        <dbReference type="EMBL" id="CEP15393.1"/>
    </source>
</evidence>
<dbReference type="Gene3D" id="3.90.226.10">
    <property type="entry name" value="2-enoyl-CoA Hydratase, Chain A, domain 1"/>
    <property type="match status" value="1"/>
</dbReference>
<proteinExistence type="predicted"/>
<dbReference type="Proteomes" id="UP000054107">
    <property type="component" value="Unassembled WGS sequence"/>
</dbReference>
<dbReference type="OrthoDB" id="27214at2759"/>
<keyword evidence="1" id="KW-0732">Signal</keyword>
<dbReference type="PANTHER" id="PTHR37049">
    <property type="entry name" value="PEPTIDASE S41 FAMILY PROTEIN"/>
    <property type="match status" value="1"/>
</dbReference>
<evidence type="ECO:0000313" key="4">
    <source>
        <dbReference type="Proteomes" id="UP000054107"/>
    </source>
</evidence>
<dbReference type="Pfam" id="PF03572">
    <property type="entry name" value="Peptidase_S41"/>
    <property type="match status" value="1"/>
</dbReference>
<protein>
    <recommendedName>
        <fullName evidence="2">Tail specific protease domain-containing protein</fullName>
    </recommendedName>
</protein>
<feature type="domain" description="Tail specific protease" evidence="2">
    <location>
        <begin position="356"/>
        <end position="533"/>
    </location>
</feature>
<dbReference type="PANTHER" id="PTHR37049:SF4">
    <property type="entry name" value="RHODANESE DOMAIN-CONTAINING PROTEIN"/>
    <property type="match status" value="1"/>
</dbReference>
<dbReference type="InterPro" id="IPR005151">
    <property type="entry name" value="Tail-specific_protease"/>
</dbReference>
<evidence type="ECO:0000256" key="1">
    <source>
        <dbReference type="SAM" id="SignalP"/>
    </source>
</evidence>
<reference evidence="3 4" key="1">
    <citation type="submission" date="2014-09" db="EMBL/GenBank/DDBJ databases">
        <authorList>
            <person name="Ellenberger Sabrina"/>
        </authorList>
    </citation>
    <scope>NUCLEOTIDE SEQUENCE [LARGE SCALE GENOMIC DNA]</scope>
    <source>
        <strain evidence="3 4">CBS 412.66</strain>
    </source>
</reference>
<evidence type="ECO:0000259" key="2">
    <source>
        <dbReference type="Pfam" id="PF03572"/>
    </source>
</evidence>
<feature type="chain" id="PRO_5002135463" description="Tail specific protease domain-containing protein" evidence="1">
    <location>
        <begin position="25"/>
        <end position="651"/>
    </location>
</feature>
<dbReference type="AlphaFoldDB" id="A0A0B7NKD5"/>
<dbReference type="STRING" id="35722.A0A0B7NKD5"/>
<sequence length="651" mass="72608">MLPSNKLLGLAILGLFISVKSAAAAAADADPCARIAGNKTASFQDAKACLDHFKYDKDIAQQTVDTIRKVTNELYVFNDVAASPPTVEGLAIPAVNISYGLDLILDEDWKSDREFQEAVALLLDKVQDAHLSYSPFCYRQFIFWQPIQLNALLRNKRLVANVAYVKNDVWPEAKESWVGCEVTEIDGLEAMDMIVNYAVNNNGESKDVNTCFNNIMNTKSYFHGWDDGADDLGYHRFLPAQEFHNYTMRCPKSGTLPVQDEYDEPFTVQVPWVAQVPPNFQTADSYWASFCKSAHQNDHQNITKRTIHYDLHELKTINEGEVFALNSGGVNIATNAVGNSRGPYIEFIQLTGHNEKVGVIDIQSFSIASQDRQAFTDEFIAGLENFEAKGVEKIILDLSSNGGGDACAGEFIINTFFNSTPDYASDIKYSPFLERVIEKAHKQENTKWIDYKSSGFEGSSWFTQTKEYTRGRSTVKFSQPVSLSCESWDDTVTTKKYHNTKWKSSDVLILSDGRCGSTCAIVASRLRLSHQVPAMGLGGIRGNRMQFASFPGGESDRLSSFLMDLEILGMVDDPDAPAPFPERADMGWTFREVYKPTSSFSGQETDLLEYSAINADCRIYFDDNNADDIKKLWADVAKVILAGQCPLVNDE</sequence>
<dbReference type="GO" id="GO:0006508">
    <property type="term" value="P:proteolysis"/>
    <property type="evidence" value="ECO:0007669"/>
    <property type="project" value="InterPro"/>
</dbReference>
<dbReference type="InterPro" id="IPR029045">
    <property type="entry name" value="ClpP/crotonase-like_dom_sf"/>
</dbReference>
<dbReference type="SUPFAM" id="SSF52096">
    <property type="entry name" value="ClpP/crotonase"/>
    <property type="match status" value="1"/>
</dbReference>
<gene>
    <name evidence="3" type="primary">PARPA_09605.1 scaffold 37239</name>
</gene>
<dbReference type="EMBL" id="LN732163">
    <property type="protein sequence ID" value="CEP15393.1"/>
    <property type="molecule type" value="Genomic_DNA"/>
</dbReference>
<organism evidence="3 4">
    <name type="scientific">Parasitella parasitica</name>
    <dbReference type="NCBI Taxonomy" id="35722"/>
    <lineage>
        <taxon>Eukaryota</taxon>
        <taxon>Fungi</taxon>
        <taxon>Fungi incertae sedis</taxon>
        <taxon>Mucoromycota</taxon>
        <taxon>Mucoromycotina</taxon>
        <taxon>Mucoromycetes</taxon>
        <taxon>Mucorales</taxon>
        <taxon>Mucorineae</taxon>
        <taxon>Mucoraceae</taxon>
        <taxon>Parasitella</taxon>
    </lineage>
</organism>
<keyword evidence="4" id="KW-1185">Reference proteome</keyword>
<accession>A0A0B7NKD5</accession>
<dbReference type="GO" id="GO:0008236">
    <property type="term" value="F:serine-type peptidase activity"/>
    <property type="evidence" value="ECO:0007669"/>
    <property type="project" value="InterPro"/>
</dbReference>
<dbReference type="InterPro" id="IPR052766">
    <property type="entry name" value="S41A_metabolite_peptidase"/>
</dbReference>